<reference evidence="2 3" key="1">
    <citation type="submission" date="2016-11" db="EMBL/GenBank/DDBJ databases">
        <title>Complete genome sequence of Streptomyces niveus SCSIO 3406.</title>
        <authorList>
            <person name="Zhu Q."/>
            <person name="Cheng W."/>
            <person name="Song Y."/>
            <person name="Li Q."/>
            <person name="Ju J."/>
        </authorList>
    </citation>
    <scope>NUCLEOTIDE SEQUENCE [LARGE SCALE GENOMIC DNA]</scope>
    <source>
        <strain evidence="2 3">SCSIO 3406</strain>
    </source>
</reference>
<evidence type="ECO:0008006" key="4">
    <source>
        <dbReference type="Google" id="ProtNLM"/>
    </source>
</evidence>
<accession>A0A1U9R212</accession>
<dbReference type="EMBL" id="CP018047">
    <property type="protein sequence ID" value="AQU70568.1"/>
    <property type="molecule type" value="Genomic_DNA"/>
</dbReference>
<evidence type="ECO:0000313" key="3">
    <source>
        <dbReference type="Proteomes" id="UP000189677"/>
    </source>
</evidence>
<evidence type="ECO:0000313" key="2">
    <source>
        <dbReference type="EMBL" id="AQU70568.1"/>
    </source>
</evidence>
<dbReference type="CDD" id="cd06268">
    <property type="entry name" value="PBP1_ABC_transporter_LIVBP-like"/>
    <property type="match status" value="1"/>
</dbReference>
<dbReference type="Proteomes" id="UP000189677">
    <property type="component" value="Chromosome"/>
</dbReference>
<name>A0A1U9R212_STRNV</name>
<keyword evidence="3" id="KW-1185">Reference proteome</keyword>
<sequence length="523" mass="56820">MFRRHPREWGPVEWLAVLGLVALTAAVIALVVGLLRGPGPCGDDLEEIGGDCVGVTEGVFEADPEIASLIGAVADENARVRKGWEDPPSGPRIPYVRIALMMPFTADEHSAMTTDMIRRGLAGALTAQRQANSFGGPRYQLLLAPDGRNLDAWEPVVDRLAELAKDTAAPLVGVTGIPSSTPETRDTIRALSRLKIPTVGPVITSADMNSTYFFKTSPNNDQFARALKLYLDRNPADRKGFLVWDNRDEDVYSKNLRAVYERHFNDTYDLSNHSSNFIGSSGTAQGIPQRFTDAAQKICNEKSDTVFFAGRDQDLPAFVARLAQEGTCGRTSELRILKVGIGLEPTLTTDASTRWLEEARATIVDASAVDPQWWAEGAEPKKALGRFLDGFNTLAEEHELGVKPLDDGYAVMYHDAFTLLADAVDRTFTEIDEDDTRTPGATYLPSKDDVFHTLVIPSISGSTCNSCLVGAAGTYGFEGPDANDQWAACKPVPVVEHPRRAGGRDAAPVYRTYRGAEADACPS</sequence>
<protein>
    <recommendedName>
        <fullName evidence="4">Mucin</fullName>
    </recommendedName>
</protein>
<gene>
    <name evidence="2" type="ORF">BBN63_01730</name>
</gene>
<dbReference type="KEGG" id="snw:BBN63_01730"/>
<dbReference type="AlphaFoldDB" id="A0A1U9R212"/>
<dbReference type="SUPFAM" id="SSF53822">
    <property type="entry name" value="Periplasmic binding protein-like I"/>
    <property type="match status" value="1"/>
</dbReference>
<dbReference type="InterPro" id="IPR028082">
    <property type="entry name" value="Peripla_BP_I"/>
</dbReference>
<keyword evidence="1" id="KW-1133">Transmembrane helix</keyword>
<dbReference type="Gene3D" id="3.40.50.2300">
    <property type="match status" value="2"/>
</dbReference>
<proteinExistence type="predicted"/>
<keyword evidence="1" id="KW-0812">Transmembrane</keyword>
<organism evidence="2 3">
    <name type="scientific">Streptomyces niveus</name>
    <name type="common">Streptomyces spheroides</name>
    <dbReference type="NCBI Taxonomy" id="193462"/>
    <lineage>
        <taxon>Bacteria</taxon>
        <taxon>Bacillati</taxon>
        <taxon>Actinomycetota</taxon>
        <taxon>Actinomycetes</taxon>
        <taxon>Kitasatosporales</taxon>
        <taxon>Streptomycetaceae</taxon>
        <taxon>Streptomyces</taxon>
    </lineage>
</organism>
<feature type="transmembrane region" description="Helical" evidence="1">
    <location>
        <begin position="12"/>
        <end position="35"/>
    </location>
</feature>
<evidence type="ECO:0000256" key="1">
    <source>
        <dbReference type="SAM" id="Phobius"/>
    </source>
</evidence>
<keyword evidence="1" id="KW-0472">Membrane</keyword>